<sequence>MDDLTRALSASFAVSKVPNNTACAHPRLAQYKSKFSVLEQSERRRRFLDLQKTKRLNYVNHARRLADGDWAGPDSEEEEEMEKKEEGDRKEEEKAAEEEEEEEGMELEKRKLPRHYANQLMLSEWLVDVPTEMDKDWLMVVCPVGKRSLIVASKGSTAAYTKSGYCVNRFPSHLPGGNRHNSALGKDYTILDCIYSETDRTFYILDVMCWRGHPVYDCPTEFRFYWLQSKVQEAEGLADITKRNPFRFVSLHSVECTAELIQAALITDYPFNVDGLLFYHRQTHYTPGSTPLVGWLRPYMVPDILGIQVAEGPLTARPEYAAHQLQQILENKKPSSEVRPGALDGGYELEYLSTPSAPGADQELAVLPHQPIIREAGMEG</sequence>
<evidence type="ECO:0000256" key="6">
    <source>
        <dbReference type="ARBA" id="ARBA00022448"/>
    </source>
</evidence>
<comment type="function">
    <text evidence="1">Functions as an U snRNP-specific nuclear import adapter. Involved in the trimethylguanosine (m3G)-cap-dependent nuclear import of U snRNPs. Binds specifically to the terminal m3G-cap U snRNAs.</text>
</comment>
<feature type="site" description="Interaction with m3G-cap structure" evidence="11">
    <location>
        <position position="123"/>
    </location>
</feature>
<feature type="site" description="Interaction with m3G-cap structure" evidence="11">
    <location>
        <position position="162"/>
    </location>
</feature>
<dbReference type="Gene3D" id="3.30.470.30">
    <property type="entry name" value="DNA ligase/mRNA capping enzyme"/>
    <property type="match status" value="1"/>
</dbReference>
<keyword evidence="16" id="KW-1185">Reference proteome</keyword>
<evidence type="ECO:0000256" key="8">
    <source>
        <dbReference type="ARBA" id="ARBA00022884"/>
    </source>
</evidence>
<dbReference type="InterPro" id="IPR017336">
    <property type="entry name" value="Snurportin-1"/>
</dbReference>
<organism evidence="15 16">
    <name type="scientific">Muraenolepis orangiensis</name>
    <name type="common">Patagonian moray cod</name>
    <dbReference type="NCBI Taxonomy" id="630683"/>
    <lineage>
        <taxon>Eukaryota</taxon>
        <taxon>Metazoa</taxon>
        <taxon>Chordata</taxon>
        <taxon>Craniata</taxon>
        <taxon>Vertebrata</taxon>
        <taxon>Euteleostomi</taxon>
        <taxon>Actinopterygii</taxon>
        <taxon>Neopterygii</taxon>
        <taxon>Teleostei</taxon>
        <taxon>Neoteleostei</taxon>
        <taxon>Acanthomorphata</taxon>
        <taxon>Zeiogadaria</taxon>
        <taxon>Gadariae</taxon>
        <taxon>Gadiformes</taxon>
        <taxon>Muraenolepidoidei</taxon>
        <taxon>Muraenolepididae</taxon>
        <taxon>Muraenolepis</taxon>
    </lineage>
</organism>
<feature type="compositionally biased region" description="Basic and acidic residues" evidence="13">
    <location>
        <begin position="81"/>
        <end position="93"/>
    </location>
</feature>
<feature type="site" description="Interaction with m3G-cap structure" evidence="11">
    <location>
        <position position="295"/>
    </location>
</feature>
<dbReference type="PANTHER" id="PTHR13403:SF6">
    <property type="entry name" value="SNURPORTIN-1"/>
    <property type="match status" value="1"/>
</dbReference>
<dbReference type="CDD" id="cd09232">
    <property type="entry name" value="Snurportin-1_C"/>
    <property type="match status" value="1"/>
</dbReference>
<dbReference type="GO" id="GO:0061015">
    <property type="term" value="P:snRNA import into nucleus"/>
    <property type="evidence" value="ECO:0007669"/>
    <property type="project" value="InterPro"/>
</dbReference>
<evidence type="ECO:0000313" key="15">
    <source>
        <dbReference type="EMBL" id="KAJ3595968.1"/>
    </source>
</evidence>
<evidence type="ECO:0000256" key="2">
    <source>
        <dbReference type="ARBA" id="ARBA00004123"/>
    </source>
</evidence>
<dbReference type="EMBL" id="JANIIK010000110">
    <property type="protein sequence ID" value="KAJ3595968.1"/>
    <property type="molecule type" value="Genomic_DNA"/>
</dbReference>
<evidence type="ECO:0000256" key="7">
    <source>
        <dbReference type="ARBA" id="ARBA00022490"/>
    </source>
</evidence>
<keyword evidence="9" id="KW-0539">Nucleus</keyword>
<evidence type="ECO:0000256" key="3">
    <source>
        <dbReference type="ARBA" id="ARBA00004496"/>
    </source>
</evidence>
<proteinExistence type="inferred from homology"/>
<dbReference type="Pfam" id="PF21974">
    <property type="entry name" value="SPN1_m3Gcap_bd"/>
    <property type="match status" value="1"/>
</dbReference>
<dbReference type="GO" id="GO:0005634">
    <property type="term" value="C:nucleus"/>
    <property type="evidence" value="ECO:0007669"/>
    <property type="project" value="UniProtKB-SubCell"/>
</dbReference>
<evidence type="ECO:0000256" key="4">
    <source>
        <dbReference type="ARBA" id="ARBA00007540"/>
    </source>
</evidence>
<dbReference type="PIRSF" id="PIRSF037955">
    <property type="entry name" value="Snurportin-1"/>
    <property type="match status" value="1"/>
</dbReference>
<dbReference type="InterPro" id="IPR002652">
    <property type="entry name" value="Importin-a_IBB"/>
</dbReference>
<dbReference type="Pfam" id="PF11538">
    <property type="entry name" value="Snurportin1"/>
    <property type="match status" value="1"/>
</dbReference>
<accession>A0A9Q0DYR0</accession>
<evidence type="ECO:0000256" key="12">
    <source>
        <dbReference type="PROSITE-ProRule" id="PRU00561"/>
    </source>
</evidence>
<keyword evidence="6 12" id="KW-0813">Transport</keyword>
<dbReference type="GO" id="GO:0061608">
    <property type="term" value="F:nuclear import signal receptor activity"/>
    <property type="evidence" value="ECO:0007669"/>
    <property type="project" value="InterPro"/>
</dbReference>
<dbReference type="InterPro" id="IPR024721">
    <property type="entry name" value="Snurportin-1_N"/>
</dbReference>
<dbReference type="AlphaFoldDB" id="A0A9Q0DYR0"/>
<evidence type="ECO:0000256" key="10">
    <source>
        <dbReference type="ARBA" id="ARBA00031454"/>
    </source>
</evidence>
<evidence type="ECO:0000313" key="16">
    <source>
        <dbReference type="Proteomes" id="UP001148018"/>
    </source>
</evidence>
<feature type="domain" description="IBB" evidence="14">
    <location>
        <begin position="11"/>
        <end position="73"/>
    </location>
</feature>
<evidence type="ECO:0000259" key="14">
    <source>
        <dbReference type="PROSITE" id="PS51214"/>
    </source>
</evidence>
<evidence type="ECO:0000256" key="13">
    <source>
        <dbReference type="SAM" id="MobiDB-lite"/>
    </source>
</evidence>
<reference evidence="15" key="1">
    <citation type="submission" date="2022-07" db="EMBL/GenBank/DDBJ databases">
        <title>Chromosome-level genome of Muraenolepis orangiensis.</title>
        <authorList>
            <person name="Kim J."/>
        </authorList>
    </citation>
    <scope>NUCLEOTIDE SEQUENCE</scope>
    <source>
        <strain evidence="15">KU_S4_2022</strain>
        <tissue evidence="15">Muscle</tissue>
    </source>
</reference>
<dbReference type="SUPFAM" id="SSF56091">
    <property type="entry name" value="DNA ligase/mRNA capping enzyme, catalytic domain"/>
    <property type="match status" value="1"/>
</dbReference>
<evidence type="ECO:0000256" key="1">
    <source>
        <dbReference type="ARBA" id="ARBA00003975"/>
    </source>
</evidence>
<keyword evidence="7" id="KW-0963">Cytoplasm</keyword>
<dbReference type="GO" id="GO:0005737">
    <property type="term" value="C:cytoplasm"/>
    <property type="evidence" value="ECO:0007669"/>
    <property type="project" value="UniProtKB-SubCell"/>
</dbReference>
<dbReference type="GO" id="GO:0006606">
    <property type="term" value="P:protein import into nucleus"/>
    <property type="evidence" value="ECO:0007669"/>
    <property type="project" value="InterPro"/>
</dbReference>
<dbReference type="OrthoDB" id="10003593at2759"/>
<comment type="subcellular location">
    <subcellularLocation>
        <location evidence="3">Cytoplasm</location>
    </subcellularLocation>
    <subcellularLocation>
        <location evidence="2">Nucleus</location>
    </subcellularLocation>
</comment>
<evidence type="ECO:0000256" key="9">
    <source>
        <dbReference type="ARBA" id="ARBA00023242"/>
    </source>
</evidence>
<protein>
    <recommendedName>
        <fullName evidence="5">Snurportin-1</fullName>
    </recommendedName>
    <alternativeName>
        <fullName evidence="10">RNA U transporter 1</fullName>
    </alternativeName>
</protein>
<dbReference type="Proteomes" id="UP001148018">
    <property type="component" value="Unassembled WGS sequence"/>
</dbReference>
<feature type="region of interest" description="Disordered" evidence="13">
    <location>
        <begin position="67"/>
        <end position="108"/>
    </location>
</feature>
<name>A0A9Q0DYR0_9TELE</name>
<evidence type="ECO:0000256" key="5">
    <source>
        <dbReference type="ARBA" id="ARBA00016034"/>
    </source>
</evidence>
<feature type="compositionally biased region" description="Acidic residues" evidence="13">
    <location>
        <begin position="94"/>
        <end position="105"/>
    </location>
</feature>
<dbReference type="GO" id="GO:0003723">
    <property type="term" value="F:RNA binding"/>
    <property type="evidence" value="ECO:0007669"/>
    <property type="project" value="UniProtKB-KW"/>
</dbReference>
<keyword evidence="8" id="KW-0694">RNA-binding</keyword>
<dbReference type="InterPro" id="IPR047857">
    <property type="entry name" value="Snurportin1_C"/>
</dbReference>
<dbReference type="PANTHER" id="PTHR13403">
    <property type="entry name" value="SNURPORTIN1 RNUT1 PROTEIN RNA, U TRANSPORTER 1"/>
    <property type="match status" value="1"/>
</dbReference>
<comment type="caution">
    <text evidence="15">The sequence shown here is derived from an EMBL/GenBank/DDBJ whole genome shotgun (WGS) entry which is preliminary data.</text>
</comment>
<comment type="similarity">
    <text evidence="4">Belongs to the snurportin family.</text>
</comment>
<evidence type="ECO:0000256" key="11">
    <source>
        <dbReference type="PIRSR" id="PIRSR037955-1"/>
    </source>
</evidence>
<gene>
    <name evidence="15" type="ORF">NHX12_002377</name>
</gene>
<dbReference type="PROSITE" id="PS51214">
    <property type="entry name" value="IBB"/>
    <property type="match status" value="1"/>
</dbReference>